<reference evidence="9" key="1">
    <citation type="submission" date="2023-06" db="EMBL/GenBank/DDBJ databases">
        <title>Egi l300058.</title>
        <authorList>
            <person name="Gao L."/>
            <person name="Fang B.-Z."/>
            <person name="Li W.-J."/>
        </authorList>
    </citation>
    <scope>NUCLEOTIDE SEQUENCE</scope>
    <source>
        <strain evidence="9">EGI L300058</strain>
    </source>
</reference>
<feature type="transmembrane region" description="Helical" evidence="8">
    <location>
        <begin position="184"/>
        <end position="206"/>
    </location>
</feature>
<gene>
    <name evidence="9" type="ORF">QQX02_07150</name>
</gene>
<keyword evidence="5 8" id="KW-0812">Transmembrane</keyword>
<accession>A0ABT8GH04</accession>
<keyword evidence="10" id="KW-1185">Reference proteome</keyword>
<evidence type="ECO:0000256" key="5">
    <source>
        <dbReference type="ARBA" id="ARBA00022692"/>
    </source>
</evidence>
<feature type="transmembrane region" description="Helical" evidence="8">
    <location>
        <begin position="244"/>
        <end position="262"/>
    </location>
</feature>
<evidence type="ECO:0000313" key="9">
    <source>
        <dbReference type="EMBL" id="MDN4480697.1"/>
    </source>
</evidence>
<dbReference type="PANTHER" id="PTHR30003:SF0">
    <property type="entry name" value="GLYCOLATE PERMEASE GLCA-RELATED"/>
    <property type="match status" value="1"/>
</dbReference>
<comment type="function">
    <text evidence="8">Uptake of L-lactate across the membrane. Can also transport D-lactate and glycolate.</text>
</comment>
<feature type="transmembrane region" description="Helical" evidence="8">
    <location>
        <begin position="378"/>
        <end position="398"/>
    </location>
</feature>
<comment type="subcellular location">
    <subcellularLocation>
        <location evidence="1 8">Cell membrane</location>
        <topology evidence="1 8">Multi-pass membrane protein</topology>
    </subcellularLocation>
</comment>
<dbReference type="Pfam" id="PF02652">
    <property type="entry name" value="Lactate_perm"/>
    <property type="match status" value="2"/>
</dbReference>
<evidence type="ECO:0000256" key="1">
    <source>
        <dbReference type="ARBA" id="ARBA00004651"/>
    </source>
</evidence>
<evidence type="ECO:0000256" key="6">
    <source>
        <dbReference type="ARBA" id="ARBA00022989"/>
    </source>
</evidence>
<name>A0ABT8GH04_9MICO</name>
<evidence type="ECO:0000256" key="2">
    <source>
        <dbReference type="ARBA" id="ARBA00010100"/>
    </source>
</evidence>
<dbReference type="EMBL" id="JAUHQA010000001">
    <property type="protein sequence ID" value="MDN4480697.1"/>
    <property type="molecule type" value="Genomic_DNA"/>
</dbReference>
<comment type="caution">
    <text evidence="9">The sequence shown here is derived from an EMBL/GenBank/DDBJ whole genome shotgun (WGS) entry which is preliminary data.</text>
</comment>
<evidence type="ECO:0000256" key="4">
    <source>
        <dbReference type="ARBA" id="ARBA00022475"/>
    </source>
</evidence>
<dbReference type="InterPro" id="IPR003804">
    <property type="entry name" value="Lactate_perm"/>
</dbReference>
<feature type="transmembrane region" description="Helical" evidence="8">
    <location>
        <begin position="410"/>
        <end position="429"/>
    </location>
</feature>
<feature type="transmembrane region" description="Helical" evidence="8">
    <location>
        <begin position="331"/>
        <end position="352"/>
    </location>
</feature>
<feature type="transmembrane region" description="Helical" evidence="8">
    <location>
        <begin position="58"/>
        <end position="79"/>
    </location>
</feature>
<dbReference type="Proteomes" id="UP001172708">
    <property type="component" value="Unassembled WGS sequence"/>
</dbReference>
<feature type="transmembrane region" description="Helical" evidence="8">
    <location>
        <begin position="107"/>
        <end position="126"/>
    </location>
</feature>
<sequence>MLTALAALPVAAILILMVGAKWSASLAGATAAFGAIILALTAFEYGQDDPFGPLEGVIGVLARAAWVAFTVMLIIGPALGVHHLQQRTGATAALEAGLARITPDPRVAALLIVWFFCLLIEGAAGFGTPVALAAPFLVAAGFKPVTAVVAAMVGHASAVPFAAVGTPTLAQLAIVDYAPRELSWAVAPYMAVVGLVLAFVVARLVGTLLPTAGPPWRWMAVAYAAFFVPNLLIARFVGPELPSLVGAIGGAVAFILTVRWAVSRRMRADATGTGPPLSAEEIAADEQVRESAEEVIERSEELRAADARAGQSAPVDTVPVHTVRREPRMSVLSATAPYLVLVALVLLTRLAAPVREASQAWEVRWDLFGHFSESIQPLYHPGLLLLVAFLAGAVWQRAAVRDVGLAFEKATYQVIPVFVALVAMVTVAFTMSESGMTTQLAVAAAGAGAAWPLLSPFVGALGTFMTGSATASNILFTEFQDQTALSADLDPVPLMGAQGAGAAIGNLICPHNVVAAAATVGLSGREGQVLTKALPIAAVCLAIIGVMAWVIV</sequence>
<organism evidence="9 10">
    <name type="scientific">Demequina muriae</name>
    <dbReference type="NCBI Taxonomy" id="3051664"/>
    <lineage>
        <taxon>Bacteria</taxon>
        <taxon>Bacillati</taxon>
        <taxon>Actinomycetota</taxon>
        <taxon>Actinomycetes</taxon>
        <taxon>Micrococcales</taxon>
        <taxon>Demequinaceae</taxon>
        <taxon>Demequina</taxon>
    </lineage>
</organism>
<evidence type="ECO:0000256" key="8">
    <source>
        <dbReference type="RuleBase" id="RU365092"/>
    </source>
</evidence>
<dbReference type="PANTHER" id="PTHR30003">
    <property type="entry name" value="L-LACTATE PERMEASE"/>
    <property type="match status" value="1"/>
</dbReference>
<evidence type="ECO:0000256" key="7">
    <source>
        <dbReference type="ARBA" id="ARBA00023136"/>
    </source>
</evidence>
<feature type="transmembrane region" description="Helical" evidence="8">
    <location>
        <begin position="158"/>
        <end position="178"/>
    </location>
</feature>
<feature type="transmembrane region" description="Helical" evidence="8">
    <location>
        <begin position="441"/>
        <end position="464"/>
    </location>
</feature>
<keyword evidence="6 8" id="KW-1133">Transmembrane helix</keyword>
<protein>
    <recommendedName>
        <fullName evidence="8">L-lactate permease</fullName>
    </recommendedName>
</protein>
<keyword evidence="3 8" id="KW-0813">Transport</keyword>
<proteinExistence type="inferred from homology"/>
<keyword evidence="4 8" id="KW-1003">Cell membrane</keyword>
<dbReference type="RefSeq" id="WP_301142150.1">
    <property type="nucleotide sequence ID" value="NZ_JAUHQA010000001.1"/>
</dbReference>
<feature type="transmembrane region" description="Helical" evidence="8">
    <location>
        <begin position="218"/>
        <end position="238"/>
    </location>
</feature>
<feature type="transmembrane region" description="Helical" evidence="8">
    <location>
        <begin position="533"/>
        <end position="551"/>
    </location>
</feature>
<evidence type="ECO:0000256" key="3">
    <source>
        <dbReference type="ARBA" id="ARBA00022448"/>
    </source>
</evidence>
<evidence type="ECO:0000313" key="10">
    <source>
        <dbReference type="Proteomes" id="UP001172708"/>
    </source>
</evidence>
<comment type="similarity">
    <text evidence="2 8">Belongs to the lactate permease family.</text>
</comment>
<keyword evidence="7 8" id="KW-0472">Membrane</keyword>